<gene>
    <name evidence="12" type="ORF">K8N75_01365</name>
</gene>
<dbReference type="Proteomes" id="UP000825933">
    <property type="component" value="Unassembled WGS sequence"/>
</dbReference>
<comment type="catalytic activity">
    <reaction evidence="8">
        <text>(S)-lactaldehyde + NAD(+) + H2O = (S)-lactate + NADH + 2 H(+)</text>
        <dbReference type="Rhea" id="RHEA:14277"/>
        <dbReference type="ChEBI" id="CHEBI:15377"/>
        <dbReference type="ChEBI" id="CHEBI:15378"/>
        <dbReference type="ChEBI" id="CHEBI:16651"/>
        <dbReference type="ChEBI" id="CHEBI:18041"/>
        <dbReference type="ChEBI" id="CHEBI:57540"/>
        <dbReference type="ChEBI" id="CHEBI:57945"/>
        <dbReference type="EC" id="1.2.1.22"/>
    </reaction>
</comment>
<evidence type="ECO:0000256" key="4">
    <source>
        <dbReference type="ARBA" id="ARBA00013052"/>
    </source>
</evidence>
<evidence type="ECO:0000256" key="9">
    <source>
        <dbReference type="PROSITE-ProRule" id="PRU10007"/>
    </source>
</evidence>
<dbReference type="PROSITE" id="PS00687">
    <property type="entry name" value="ALDEHYDE_DEHYDR_GLU"/>
    <property type="match status" value="1"/>
</dbReference>
<dbReference type="InterPro" id="IPR015590">
    <property type="entry name" value="Aldehyde_DH_dom"/>
</dbReference>
<dbReference type="AlphaFoldDB" id="A0A8T5UYP7"/>
<feature type="active site" evidence="9">
    <location>
        <position position="244"/>
    </location>
</feature>
<feature type="domain" description="Aldehyde dehydrogenase" evidence="11">
    <location>
        <begin position="13"/>
        <end position="465"/>
    </location>
</feature>
<evidence type="ECO:0000256" key="6">
    <source>
        <dbReference type="ARBA" id="ARBA00023002"/>
    </source>
</evidence>
<comment type="caution">
    <text evidence="12">The sequence shown here is derived from an EMBL/GenBank/DDBJ whole genome shotgun (WGS) entry which is preliminary data.</text>
</comment>
<dbReference type="InterPro" id="IPR029510">
    <property type="entry name" value="Ald_DH_CS_GLU"/>
</dbReference>
<dbReference type="SUPFAM" id="SSF53720">
    <property type="entry name" value="ALDH-like"/>
    <property type="match status" value="1"/>
</dbReference>
<keyword evidence="13" id="KW-1185">Reference proteome</keyword>
<name>A0A8T5UYP7_9EURY</name>
<dbReference type="NCBIfam" id="NF040648">
    <property type="entry name" value="lactal_redase_Meth"/>
    <property type="match status" value="1"/>
</dbReference>
<dbReference type="InterPro" id="IPR016161">
    <property type="entry name" value="Ald_DH/histidinol_DH"/>
</dbReference>
<dbReference type="EMBL" id="JAIOUQ010000003">
    <property type="protein sequence ID" value="MBZ2164701.1"/>
    <property type="molecule type" value="Genomic_DNA"/>
</dbReference>
<dbReference type="Pfam" id="PF00171">
    <property type="entry name" value="Aldedh"/>
    <property type="match status" value="1"/>
</dbReference>
<dbReference type="FunFam" id="3.40.309.10:FF:000009">
    <property type="entry name" value="Aldehyde dehydrogenase A"/>
    <property type="match status" value="1"/>
</dbReference>
<protein>
    <recommendedName>
        <fullName evidence="5">Lactaldehyde dehydrogenase</fullName>
        <ecNumber evidence="4">1.2.1.22</ecNumber>
    </recommendedName>
</protein>
<dbReference type="EC" id="1.2.1.22" evidence="4"/>
<sequence>MKMVINGKLIDKDDKIDVINPANNQMVDTVPSGSSEDIKNALKAANDAKKDIKEMSSRKVSRILYNIYEDVLKNSNSLAELITLETGKPIKDSKDEIKRSVETILLSAEESKRIYGETVPMDACIGGRTTLGFTIKVPLGVVSAITPFNYPVNLAIHKIAPAIAAKNTVILKPSIKAPLAALKLAQIMASHLPDGVLNAVTGYSRIIGNEMVLSPLVDKISFTGSVETGISISNKAGMKKINLELGGNDPLIILEDANINKAVTAAVSGSFLNAGQVCIAVKRIILHENVADEFINKLVSETSKLNMGNPIEIKTDIGPLIDEDAAIKVSTLVDDALNNGAELLLGGKRNGLFYSPTILDHVTSNMKIVRNETFGPIAPLIRVQSVDEAFEVANDSKYGLQAGVFTGSIENALKAARTIEAGSVIINRQPTFRTDNMPFGGFKMSGMGKEGVKYAVEDMTKTKLVIFG</sequence>
<evidence type="ECO:0000259" key="11">
    <source>
        <dbReference type="Pfam" id="PF00171"/>
    </source>
</evidence>
<comment type="subunit">
    <text evidence="3">Homotetramer.</text>
</comment>
<evidence type="ECO:0000313" key="12">
    <source>
        <dbReference type="EMBL" id="MBZ2164701.1"/>
    </source>
</evidence>
<dbReference type="InterPro" id="IPR016160">
    <property type="entry name" value="Ald_DH_CS_CYS"/>
</dbReference>
<comment type="similarity">
    <text evidence="2 10">Belongs to the aldehyde dehydrogenase family.</text>
</comment>
<dbReference type="Gene3D" id="3.40.309.10">
    <property type="entry name" value="Aldehyde Dehydrogenase, Chain A, domain 2"/>
    <property type="match status" value="1"/>
</dbReference>
<dbReference type="RefSeq" id="WP_223790380.1">
    <property type="nucleotide sequence ID" value="NZ_JAIOUQ010000003.1"/>
</dbReference>
<dbReference type="InterPro" id="IPR053404">
    <property type="entry name" value="Lactaldehyde_DH"/>
</dbReference>
<evidence type="ECO:0000256" key="1">
    <source>
        <dbReference type="ARBA" id="ARBA00005036"/>
    </source>
</evidence>
<evidence type="ECO:0000256" key="8">
    <source>
        <dbReference type="ARBA" id="ARBA00049147"/>
    </source>
</evidence>
<dbReference type="FunFam" id="3.40.605.10:FF:000007">
    <property type="entry name" value="NAD/NADP-dependent betaine aldehyde dehydrogenase"/>
    <property type="match status" value="1"/>
</dbReference>
<accession>A0A8T5UYP7</accession>
<comment type="pathway">
    <text evidence="1">Cofactor biosynthesis; coenzyme F420 biosynthesis.</text>
</comment>
<evidence type="ECO:0000256" key="10">
    <source>
        <dbReference type="RuleBase" id="RU003345"/>
    </source>
</evidence>
<evidence type="ECO:0000256" key="2">
    <source>
        <dbReference type="ARBA" id="ARBA00009986"/>
    </source>
</evidence>
<dbReference type="PANTHER" id="PTHR42991">
    <property type="entry name" value="ALDEHYDE DEHYDROGENASE"/>
    <property type="match status" value="1"/>
</dbReference>
<evidence type="ECO:0000256" key="5">
    <source>
        <dbReference type="ARBA" id="ARBA00019663"/>
    </source>
</evidence>
<dbReference type="InterPro" id="IPR016163">
    <property type="entry name" value="Ald_DH_C"/>
</dbReference>
<dbReference type="InterPro" id="IPR016162">
    <property type="entry name" value="Ald_DH_N"/>
</dbReference>
<evidence type="ECO:0000256" key="7">
    <source>
        <dbReference type="ARBA" id="ARBA00023027"/>
    </source>
</evidence>
<dbReference type="InterPro" id="IPR051020">
    <property type="entry name" value="ALDH-related_metabolic_enz"/>
</dbReference>
<dbReference type="PANTHER" id="PTHR42991:SF1">
    <property type="entry name" value="ALDEHYDE DEHYDROGENASE"/>
    <property type="match status" value="1"/>
</dbReference>
<reference evidence="13" key="1">
    <citation type="journal article" date="2022" name="Microbiol. Resour. Announc.">
        <title>Draft Genome Sequence of a Methanogenic Archaeon from West Spitsbergen Permafrost.</title>
        <authorList>
            <person name="Trubitsyn V."/>
            <person name="Rivkina E."/>
            <person name="Shcherbakova V."/>
        </authorList>
    </citation>
    <scope>NUCLEOTIDE SEQUENCE [LARGE SCALE GENOMIC DNA]</scope>
    <source>
        <strain evidence="13">VT</strain>
    </source>
</reference>
<evidence type="ECO:0000313" key="13">
    <source>
        <dbReference type="Proteomes" id="UP000825933"/>
    </source>
</evidence>
<keyword evidence="7" id="KW-0520">NAD</keyword>
<organism evidence="12 13">
    <name type="scientific">Methanobacterium spitsbergense</name>
    <dbReference type="NCBI Taxonomy" id="2874285"/>
    <lineage>
        <taxon>Archaea</taxon>
        <taxon>Methanobacteriati</taxon>
        <taxon>Methanobacteriota</taxon>
        <taxon>Methanomada group</taxon>
        <taxon>Methanobacteria</taxon>
        <taxon>Methanobacteriales</taxon>
        <taxon>Methanobacteriaceae</taxon>
        <taxon>Methanobacterium</taxon>
    </lineage>
</organism>
<dbReference type="Gene3D" id="3.40.605.10">
    <property type="entry name" value="Aldehyde Dehydrogenase, Chain A, domain 1"/>
    <property type="match status" value="1"/>
</dbReference>
<dbReference type="GO" id="GO:0008911">
    <property type="term" value="F:lactaldehyde dehydrogenase (NAD+) activity"/>
    <property type="evidence" value="ECO:0007669"/>
    <property type="project" value="UniProtKB-EC"/>
</dbReference>
<keyword evidence="6 10" id="KW-0560">Oxidoreductase</keyword>
<proteinExistence type="inferred from homology"/>
<evidence type="ECO:0000256" key="3">
    <source>
        <dbReference type="ARBA" id="ARBA00011881"/>
    </source>
</evidence>
<dbReference type="PROSITE" id="PS00070">
    <property type="entry name" value="ALDEHYDE_DEHYDR_CYS"/>
    <property type="match status" value="1"/>
</dbReference>